<gene>
    <name evidence="2" type="ORF">PENSTE_c016G02292</name>
</gene>
<dbReference type="InterPro" id="IPR006439">
    <property type="entry name" value="HAD-SF_hydro_IA"/>
</dbReference>
<evidence type="ECO:0000313" key="3">
    <source>
        <dbReference type="Proteomes" id="UP000191285"/>
    </source>
</evidence>
<dbReference type="GO" id="GO:0016791">
    <property type="term" value="F:phosphatase activity"/>
    <property type="evidence" value="ECO:0007669"/>
    <property type="project" value="UniProtKB-ARBA"/>
</dbReference>
<dbReference type="Proteomes" id="UP000191285">
    <property type="component" value="Unassembled WGS sequence"/>
</dbReference>
<dbReference type="EMBL" id="MLKD01000016">
    <property type="protein sequence ID" value="OQE18993.1"/>
    <property type="molecule type" value="Genomic_DNA"/>
</dbReference>
<dbReference type="Gene3D" id="3.40.50.1000">
    <property type="entry name" value="HAD superfamily/HAD-like"/>
    <property type="match status" value="1"/>
</dbReference>
<sequence>MTGQPPRALFFDTFGTVVSWRSCVSKELRAASLHALSDPNRDLPASVRDLASSLTEQDWLDLAVKWRRSYGIFTRSFDPSNTAFITIDQHHYNALKILLEERGILPLFTDTELWNLTFAWHRLDPWSDSAKGISLLNAKFITSTLSNGNVSLLEDLKKHGSLPFAHLTSSEHFGAYKPSPTVYLGAAKRLGLEPSQCALVAAHLDDLKAAKGCGFQAIYVAREFEEAWSDDVVAQTRDEGWVDMWVDRDIGGFVEVARRFGIQEEI</sequence>
<organism evidence="2 3">
    <name type="scientific">Penicillium steckii</name>
    <dbReference type="NCBI Taxonomy" id="303698"/>
    <lineage>
        <taxon>Eukaryota</taxon>
        <taxon>Fungi</taxon>
        <taxon>Dikarya</taxon>
        <taxon>Ascomycota</taxon>
        <taxon>Pezizomycotina</taxon>
        <taxon>Eurotiomycetes</taxon>
        <taxon>Eurotiomycetidae</taxon>
        <taxon>Eurotiales</taxon>
        <taxon>Aspergillaceae</taxon>
        <taxon>Penicillium</taxon>
    </lineage>
</organism>
<protein>
    <recommendedName>
        <fullName evidence="4">Haloacid dehalogenase, type II</fullName>
    </recommendedName>
</protein>
<accession>A0A1V6SZR3</accession>
<dbReference type="PANTHER" id="PTHR43316:SF3">
    <property type="entry name" value="HALOACID DEHALOGENASE, TYPE II (AFU_ORTHOLOGUE AFUA_2G07750)-RELATED"/>
    <property type="match status" value="1"/>
</dbReference>
<reference evidence="3" key="1">
    <citation type="journal article" date="2017" name="Nat. Microbiol.">
        <title>Global analysis of biosynthetic gene clusters reveals vast potential of secondary metabolite production in Penicillium species.</title>
        <authorList>
            <person name="Nielsen J.C."/>
            <person name="Grijseels S."/>
            <person name="Prigent S."/>
            <person name="Ji B."/>
            <person name="Dainat J."/>
            <person name="Nielsen K.F."/>
            <person name="Frisvad J.C."/>
            <person name="Workman M."/>
            <person name="Nielsen J."/>
        </authorList>
    </citation>
    <scope>NUCLEOTIDE SEQUENCE [LARGE SCALE GENOMIC DNA]</scope>
    <source>
        <strain evidence="3">IBT 24891</strain>
    </source>
</reference>
<dbReference type="AlphaFoldDB" id="A0A1V6SZR3"/>
<dbReference type="NCBIfam" id="TIGR01493">
    <property type="entry name" value="HAD-SF-IA-v2"/>
    <property type="match status" value="1"/>
</dbReference>
<dbReference type="STRING" id="303698.A0A1V6SZR3"/>
<comment type="caution">
    <text evidence="2">The sequence shown here is derived from an EMBL/GenBank/DDBJ whole genome shotgun (WGS) entry which is preliminary data.</text>
</comment>
<dbReference type="Pfam" id="PF00702">
    <property type="entry name" value="Hydrolase"/>
    <property type="match status" value="1"/>
</dbReference>
<proteinExistence type="predicted"/>
<dbReference type="InterPro" id="IPR036412">
    <property type="entry name" value="HAD-like_sf"/>
</dbReference>
<evidence type="ECO:0008006" key="4">
    <source>
        <dbReference type="Google" id="ProtNLM"/>
    </source>
</evidence>
<evidence type="ECO:0000256" key="1">
    <source>
        <dbReference type="ARBA" id="ARBA00022801"/>
    </source>
</evidence>
<dbReference type="PANTHER" id="PTHR43316">
    <property type="entry name" value="HYDROLASE, HALOACID DELAHOGENASE-RELATED"/>
    <property type="match status" value="1"/>
</dbReference>
<keyword evidence="1" id="KW-0378">Hydrolase</keyword>
<dbReference type="InterPro" id="IPR023198">
    <property type="entry name" value="PGP-like_dom2"/>
</dbReference>
<dbReference type="Gene3D" id="1.10.150.240">
    <property type="entry name" value="Putative phosphatase, domain 2"/>
    <property type="match status" value="1"/>
</dbReference>
<dbReference type="SUPFAM" id="SSF56784">
    <property type="entry name" value="HAD-like"/>
    <property type="match status" value="1"/>
</dbReference>
<keyword evidence="3" id="KW-1185">Reference proteome</keyword>
<dbReference type="InterPro" id="IPR023214">
    <property type="entry name" value="HAD_sf"/>
</dbReference>
<dbReference type="InterPro" id="IPR051540">
    <property type="entry name" value="S-2-haloacid_dehalogenase"/>
</dbReference>
<evidence type="ECO:0000313" key="2">
    <source>
        <dbReference type="EMBL" id="OQE18993.1"/>
    </source>
</evidence>
<dbReference type="OrthoDB" id="40579at2759"/>
<name>A0A1V6SZR3_9EURO</name>